<feature type="domain" description="Transcription regulator TrmB N-terminal" evidence="1">
    <location>
        <begin position="7"/>
        <end position="75"/>
    </location>
</feature>
<evidence type="ECO:0000313" key="3">
    <source>
        <dbReference type="Proteomes" id="UP000176498"/>
    </source>
</evidence>
<dbReference type="AlphaFoldDB" id="A0A1G1XPI5"/>
<dbReference type="SUPFAM" id="SSF46785">
    <property type="entry name" value="Winged helix' DNA-binding domain"/>
    <property type="match status" value="1"/>
</dbReference>
<dbReference type="InterPro" id="IPR036388">
    <property type="entry name" value="WH-like_DNA-bd_sf"/>
</dbReference>
<dbReference type="PANTHER" id="PTHR34293:SF1">
    <property type="entry name" value="HTH-TYPE TRANSCRIPTIONAL REGULATOR TRMBL2"/>
    <property type="match status" value="1"/>
</dbReference>
<evidence type="ECO:0000259" key="1">
    <source>
        <dbReference type="Pfam" id="PF01978"/>
    </source>
</evidence>
<reference evidence="2 3" key="1">
    <citation type="journal article" date="2016" name="Nat. Commun.">
        <title>Thousands of microbial genomes shed light on interconnected biogeochemical processes in an aquifer system.</title>
        <authorList>
            <person name="Anantharaman K."/>
            <person name="Brown C.T."/>
            <person name="Hug L.A."/>
            <person name="Sharon I."/>
            <person name="Castelle C.J."/>
            <person name="Probst A.J."/>
            <person name="Thomas B.C."/>
            <person name="Singh A."/>
            <person name="Wilkins M.J."/>
            <person name="Karaoz U."/>
            <person name="Brodie E.L."/>
            <person name="Williams K.H."/>
            <person name="Hubbard S.S."/>
            <person name="Banfield J.F."/>
        </authorList>
    </citation>
    <scope>NUCLEOTIDE SEQUENCE [LARGE SCALE GENOMIC DNA]</scope>
</reference>
<dbReference type="EMBL" id="MHHZ01000010">
    <property type="protein sequence ID" value="OGY41999.1"/>
    <property type="molecule type" value="Genomic_DNA"/>
</dbReference>
<dbReference type="InterPro" id="IPR051797">
    <property type="entry name" value="TrmB-like"/>
</dbReference>
<dbReference type="Gene3D" id="1.10.10.10">
    <property type="entry name" value="Winged helix-like DNA-binding domain superfamily/Winged helix DNA-binding domain"/>
    <property type="match status" value="1"/>
</dbReference>
<dbReference type="InterPro" id="IPR036390">
    <property type="entry name" value="WH_DNA-bd_sf"/>
</dbReference>
<dbReference type="InterPro" id="IPR002831">
    <property type="entry name" value="Tscrpt_reg_TrmB_N"/>
</dbReference>
<evidence type="ECO:0000313" key="2">
    <source>
        <dbReference type="EMBL" id="OGY41999.1"/>
    </source>
</evidence>
<gene>
    <name evidence="2" type="ORF">A2Y82_05355</name>
</gene>
<comment type="caution">
    <text evidence="2">The sequence shown here is derived from an EMBL/GenBank/DDBJ whole genome shotgun (WGS) entry which is preliminary data.</text>
</comment>
<protein>
    <recommendedName>
        <fullName evidence="1">Transcription regulator TrmB N-terminal domain-containing protein</fullName>
    </recommendedName>
</protein>
<sequence length="244" mass="28159">MSIKDTLEQIDLKDKKADVYLACLELGESTATQIAKKAGIKRPYFYDLANSLIKRGLIKQSKKGKRTFFNAIDPEKLKALEEEKLKKIEEIMPELKSLYKTTGAKPRIYFYEGKDGVDEVNQDALNYQGEMVGFSTEKFLTAQERKLALSFIQQRIKNKIKARVIGPVSNEFIELKKRDETELRETKMLPKDFYDSNVEITIYGNKVSIVNYRENFAFIIESSDVAKPLKMIFELIWRGGFVIN</sequence>
<organism evidence="2 3">
    <name type="scientific">Candidatus Buchananbacteria bacterium RBG_13_36_9</name>
    <dbReference type="NCBI Taxonomy" id="1797530"/>
    <lineage>
        <taxon>Bacteria</taxon>
        <taxon>Candidatus Buchananiibacteriota</taxon>
    </lineage>
</organism>
<dbReference type="Pfam" id="PF01978">
    <property type="entry name" value="TrmB"/>
    <property type="match status" value="1"/>
</dbReference>
<accession>A0A1G1XPI5</accession>
<proteinExistence type="predicted"/>
<dbReference type="Proteomes" id="UP000176498">
    <property type="component" value="Unassembled WGS sequence"/>
</dbReference>
<name>A0A1G1XPI5_9BACT</name>
<dbReference type="PANTHER" id="PTHR34293">
    <property type="entry name" value="HTH-TYPE TRANSCRIPTIONAL REGULATOR TRMBL2"/>
    <property type="match status" value="1"/>
</dbReference>